<feature type="region of interest" description="Disordered" evidence="1">
    <location>
        <begin position="58"/>
        <end position="78"/>
    </location>
</feature>
<dbReference type="Proteomes" id="UP000429785">
    <property type="component" value="Unassembled WGS sequence"/>
</dbReference>
<evidence type="ECO:0000313" key="2">
    <source>
        <dbReference type="EMBL" id="KAB7528083.1"/>
    </source>
</evidence>
<reference evidence="2 3" key="1">
    <citation type="submission" date="2019-10" db="EMBL/GenBank/DDBJ databases">
        <title>Muricauda olearia CL-SS4 JCM15563 genome.</title>
        <authorList>
            <person name="Liu L."/>
        </authorList>
    </citation>
    <scope>NUCLEOTIDE SEQUENCE [LARGE SCALE GENOMIC DNA]</scope>
    <source>
        <strain evidence="2 3">CL-SS4</strain>
    </source>
</reference>
<dbReference type="EMBL" id="WELG01000002">
    <property type="protein sequence ID" value="KAB7528083.1"/>
    <property type="molecule type" value="Genomic_DNA"/>
</dbReference>
<dbReference type="InterPro" id="IPR025631">
    <property type="entry name" value="Porin_10"/>
</dbReference>
<evidence type="ECO:0008006" key="4">
    <source>
        <dbReference type="Google" id="ProtNLM"/>
    </source>
</evidence>
<proteinExistence type="predicted"/>
<accession>A0A6I1DXN1</accession>
<dbReference type="OrthoDB" id="9812454at2"/>
<organism evidence="2 3">
    <name type="scientific">Flagellimonas olearia</name>
    <dbReference type="NCBI Taxonomy" id="552546"/>
    <lineage>
        <taxon>Bacteria</taxon>
        <taxon>Pseudomonadati</taxon>
        <taxon>Bacteroidota</taxon>
        <taxon>Flavobacteriia</taxon>
        <taxon>Flavobacteriales</taxon>
        <taxon>Flavobacteriaceae</taxon>
        <taxon>Flagellimonas</taxon>
    </lineage>
</organism>
<sequence>MSDQYHGMRFLFFALLFFLGQVLFAQQDSIPPQKETDSLKIAEKDSLLIQQMDSIKVAKKGPPKTKQKDSSSQVDPEKRSRFIRMEKKIVEADSVSIADYKIISYARDTTILDTTLTIYKEYKYNYIREDDFELMPFANMGQPYNELGKTFSKGSYYPRMGATAKHARYFEVEDVDYYNVATPMTELMFKTSMEQGQFLDAMLTFNTSKRFNASLAFNGFRSLGKYRYEQARSGNFRTTFNYITQNGRYAVRGHIAAQELEGQENGGLLNRNQFEGDLPDFQDRSKIDVRYTNANNRVLGKRYFFDQRYKLVNHKKDSTDTDPTTLTIGHEFTYETKLYDFEQSAQNDTFGDDPYEVPIEDRARLKTMFNKGSVEFSNRTLGKLTGSASLYNYNYYFNRIIITEEGTIQNKLDGQEIAIGGAYSKRIGPLSLYGDLNYTVVGDLTGNILNAGVHYQLNKNNAVFGGIHMSSRMPDFNYLLYQSDYRNYNWQNSDTFEKQQVQSIKAGFDSKLFGRLEAEFSAIDNYTYFMSTATQEQIDNAQETAFVKPFQESSTINHLRAKYTKEFKWRKWALVNTILYQEVTQDNQVLNLPQLLTRNSLYFSSDVFKKAMYIQTGVTFKYFTSYNMNAYNPLLGEFYIQNNEELGGYPLLDFFINAKVRQTRIYLKAEHLNSMFSEPNYYSAPNYPYRDFVIRFGLVWNFFS</sequence>
<evidence type="ECO:0000256" key="1">
    <source>
        <dbReference type="SAM" id="MobiDB-lite"/>
    </source>
</evidence>
<evidence type="ECO:0000313" key="3">
    <source>
        <dbReference type="Proteomes" id="UP000429785"/>
    </source>
</evidence>
<comment type="caution">
    <text evidence="2">The sequence shown here is derived from an EMBL/GenBank/DDBJ whole genome shotgun (WGS) entry which is preliminary data.</text>
</comment>
<gene>
    <name evidence="2" type="ORF">F8C76_09385</name>
</gene>
<name>A0A6I1DXN1_9FLAO</name>
<dbReference type="SUPFAM" id="SSF56935">
    <property type="entry name" value="Porins"/>
    <property type="match status" value="1"/>
</dbReference>
<dbReference type="AlphaFoldDB" id="A0A6I1DXN1"/>
<protein>
    <recommendedName>
        <fullName evidence="4">Porin</fullName>
    </recommendedName>
</protein>
<dbReference type="Pfam" id="PF14121">
    <property type="entry name" value="Porin_10"/>
    <property type="match status" value="1"/>
</dbReference>